<comment type="caution">
    <text evidence="3">The sequence shown here is derived from an EMBL/GenBank/DDBJ whole genome shotgun (WGS) entry which is preliminary data.</text>
</comment>
<sequence length="329" mass="36814">MTILGNTMYIVSFIALAAILGTKWLNKSIKRTITWDLFIASWLLHCITFFLSMGHQVGSSAPSLGLCFVQAAMLYATPVYNACVSLALLLHLHFTIVATVRGIGRSSSKKMRILVWILVAQDMSLLQRDQTLYFCNIKDQVGILTSSILVFLCSIVFIFYEIYTVIILWKNSQTFRAMNPHSRDRVFRSIVFRIGVFTVFPIIALFAADSWTPSSGMRINVVDASLTLACAIIFGSQGDLLRVWMFWRESSPYRSTQHSQTHSSGPDHARTGGRSRIALDPVVPRVGVKVSTTQIQDTGEGYGWVTKAHVESDIELHLDIVEDTKLEAL</sequence>
<feature type="compositionally biased region" description="Polar residues" evidence="1">
    <location>
        <begin position="255"/>
        <end position="264"/>
    </location>
</feature>
<feature type="transmembrane region" description="Helical" evidence="2">
    <location>
        <begin position="224"/>
        <end position="247"/>
    </location>
</feature>
<keyword evidence="2" id="KW-0812">Transmembrane</keyword>
<feature type="region of interest" description="Disordered" evidence="1">
    <location>
        <begin position="255"/>
        <end position="274"/>
    </location>
</feature>
<feature type="transmembrane region" description="Helical" evidence="2">
    <location>
        <begin position="148"/>
        <end position="169"/>
    </location>
</feature>
<feature type="transmembrane region" description="Helical" evidence="2">
    <location>
        <begin position="111"/>
        <end position="128"/>
    </location>
</feature>
<feature type="transmembrane region" description="Helical" evidence="2">
    <location>
        <begin position="6"/>
        <end position="25"/>
    </location>
</feature>
<proteinExistence type="predicted"/>
<gene>
    <name evidence="3" type="ORF">F5050DRAFT_1711528</name>
</gene>
<feature type="transmembrane region" description="Helical" evidence="2">
    <location>
        <begin position="190"/>
        <end position="212"/>
    </location>
</feature>
<evidence type="ECO:0000313" key="3">
    <source>
        <dbReference type="EMBL" id="KAJ3997173.1"/>
    </source>
</evidence>
<evidence type="ECO:0000313" key="4">
    <source>
        <dbReference type="Proteomes" id="UP001163828"/>
    </source>
</evidence>
<organism evidence="3 4">
    <name type="scientific">Lentinula boryana</name>
    <dbReference type="NCBI Taxonomy" id="40481"/>
    <lineage>
        <taxon>Eukaryota</taxon>
        <taxon>Fungi</taxon>
        <taxon>Dikarya</taxon>
        <taxon>Basidiomycota</taxon>
        <taxon>Agaricomycotina</taxon>
        <taxon>Agaricomycetes</taxon>
        <taxon>Agaricomycetidae</taxon>
        <taxon>Agaricales</taxon>
        <taxon>Marasmiineae</taxon>
        <taxon>Omphalotaceae</taxon>
        <taxon>Lentinula</taxon>
    </lineage>
</organism>
<feature type="transmembrane region" description="Helical" evidence="2">
    <location>
        <begin position="78"/>
        <end position="99"/>
    </location>
</feature>
<feature type="transmembrane region" description="Helical" evidence="2">
    <location>
        <begin position="37"/>
        <end position="58"/>
    </location>
</feature>
<evidence type="ECO:0000256" key="1">
    <source>
        <dbReference type="SAM" id="MobiDB-lite"/>
    </source>
</evidence>
<keyword evidence="2" id="KW-0472">Membrane</keyword>
<keyword evidence="2" id="KW-1133">Transmembrane helix</keyword>
<dbReference type="Proteomes" id="UP001163828">
    <property type="component" value="Unassembled WGS sequence"/>
</dbReference>
<accession>A0ABQ8QFD4</accession>
<evidence type="ECO:0000256" key="2">
    <source>
        <dbReference type="SAM" id="Phobius"/>
    </source>
</evidence>
<name>A0ABQ8QFD4_9AGAR</name>
<keyword evidence="4" id="KW-1185">Reference proteome</keyword>
<protein>
    <submittedName>
        <fullName evidence="3">Uncharacterized protein</fullName>
    </submittedName>
</protein>
<dbReference type="EMBL" id="MU790590">
    <property type="protein sequence ID" value="KAJ3997173.1"/>
    <property type="molecule type" value="Genomic_DNA"/>
</dbReference>
<reference evidence="3" key="1">
    <citation type="submission" date="2022-08" db="EMBL/GenBank/DDBJ databases">
        <authorList>
            <consortium name="DOE Joint Genome Institute"/>
            <person name="Min B."/>
            <person name="Riley R."/>
            <person name="Sierra-Patev S."/>
            <person name="Naranjo-Ortiz M."/>
            <person name="Looney B."/>
            <person name="Konkel Z."/>
            <person name="Slot J.C."/>
            <person name="Sakamoto Y."/>
            <person name="Steenwyk J.L."/>
            <person name="Rokas A."/>
            <person name="Carro J."/>
            <person name="Camarero S."/>
            <person name="Ferreira P."/>
            <person name="Molpeceres G."/>
            <person name="Ruiz-Duenas F.J."/>
            <person name="Serrano A."/>
            <person name="Henrissat B."/>
            <person name="Drula E."/>
            <person name="Hughes K.W."/>
            <person name="Mata J.L."/>
            <person name="Ishikawa N.K."/>
            <person name="Vargas-Isla R."/>
            <person name="Ushijima S."/>
            <person name="Smith C.A."/>
            <person name="Ahrendt S."/>
            <person name="Andreopoulos W."/>
            <person name="He G."/>
            <person name="Labutti K."/>
            <person name="Lipzen A."/>
            <person name="Ng V."/>
            <person name="Sandor L."/>
            <person name="Barry K."/>
            <person name="Martinez A.T."/>
            <person name="Xiao Y."/>
            <person name="Gibbons J.G."/>
            <person name="Terashima K."/>
            <person name="Hibbett D.S."/>
            <person name="Grigoriev I.V."/>
        </authorList>
    </citation>
    <scope>NUCLEOTIDE SEQUENCE</scope>
    <source>
        <strain evidence="3">TFB10827</strain>
    </source>
</reference>